<dbReference type="AlphaFoldDB" id="A0A3R5WQ05"/>
<name>A0A3R5WQ05_9FIRM</name>
<comment type="caution">
    <text evidence="1">The sequence shown here is derived from an EMBL/GenBank/DDBJ whole genome shotgun (WGS) entry which is preliminary data.</text>
</comment>
<organism evidence="1 2">
    <name type="scientific">Coprococcus eutactus</name>
    <dbReference type="NCBI Taxonomy" id="33043"/>
    <lineage>
        <taxon>Bacteria</taxon>
        <taxon>Bacillati</taxon>
        <taxon>Bacillota</taxon>
        <taxon>Clostridia</taxon>
        <taxon>Lachnospirales</taxon>
        <taxon>Lachnospiraceae</taxon>
        <taxon>Coprococcus</taxon>
    </lineage>
</organism>
<reference evidence="1 2" key="1">
    <citation type="submission" date="2018-08" db="EMBL/GenBank/DDBJ databases">
        <title>A genome reference for cultivated species of the human gut microbiota.</title>
        <authorList>
            <person name="Zou Y."/>
            <person name="Xue W."/>
            <person name="Luo G."/>
        </authorList>
    </citation>
    <scope>NUCLEOTIDE SEQUENCE [LARGE SCALE GENOMIC DNA]</scope>
    <source>
        <strain evidence="1 2">AF22-21</strain>
    </source>
</reference>
<protein>
    <submittedName>
        <fullName evidence="1">Uncharacterized protein</fullName>
    </submittedName>
</protein>
<dbReference type="OrthoDB" id="9791837at2"/>
<dbReference type="EMBL" id="QRVK01000058">
    <property type="protein sequence ID" value="RGS35783.1"/>
    <property type="molecule type" value="Genomic_DNA"/>
</dbReference>
<sequence>MKMDSIYDGKAFDWGRISKYCAKYRDIYPEEFYQYILMLGIYKKGQNVLVKYDKNIIRILLWVMRLTFVKIRF</sequence>
<accession>A0A3R5WQ05</accession>
<evidence type="ECO:0000313" key="1">
    <source>
        <dbReference type="EMBL" id="RGS35783.1"/>
    </source>
</evidence>
<dbReference type="RefSeq" id="WP_119203320.1">
    <property type="nucleotide sequence ID" value="NZ_CABIWG010000010.1"/>
</dbReference>
<evidence type="ECO:0000313" key="2">
    <source>
        <dbReference type="Proteomes" id="UP000283295"/>
    </source>
</evidence>
<proteinExistence type="predicted"/>
<dbReference type="Proteomes" id="UP000283295">
    <property type="component" value="Unassembled WGS sequence"/>
</dbReference>
<gene>
    <name evidence="1" type="ORF">DWX94_13345</name>
</gene>